<comment type="caution">
    <text evidence="1">The sequence shown here is derived from an EMBL/GenBank/DDBJ whole genome shotgun (WGS) entry which is preliminary data.</text>
</comment>
<dbReference type="Proteomes" id="UP000679008">
    <property type="component" value="Unassembled WGS sequence"/>
</dbReference>
<accession>A0ABS5D3J5</accession>
<dbReference type="EMBL" id="JAGPXB010000005">
    <property type="protein sequence ID" value="MBQ0908597.1"/>
    <property type="molecule type" value="Genomic_DNA"/>
</dbReference>
<gene>
    <name evidence="1" type="ORF">KBJ98_07780</name>
</gene>
<name>A0ABS5D3J5_9FLAO</name>
<proteinExistence type="predicted"/>
<keyword evidence="2" id="KW-1185">Reference proteome</keyword>
<evidence type="ECO:0000313" key="2">
    <source>
        <dbReference type="Proteomes" id="UP000679008"/>
    </source>
</evidence>
<sequence>MKKNKPTYITDLTQGILNNTELLNEWAEKSVDMKFLDLSVKILSDIDLLFSWDCNNILNLKLSGILSGNKDFVLKSGMVINIDSSYDFPFESPAEYKKIIKEMIDAKIVMDLQIRDLQNQGYDLDVINEIIRKNKMSHFVQLIEKTEGYKLPEFNFLLKNVLPNLIELKNKWKEQFINKKATELFVLSDDKINEHDNNIKDLSTTDEPRKIADKWYALLYWIQLCANGKLPPSNTEGEFRKKELEIIGRKMTNKSGQGFYRSFITIDLNNSKVLKNSFGDNWQNVIIELSNNDPIVKTYLENKYSS</sequence>
<dbReference type="RefSeq" id="WP_210789230.1">
    <property type="nucleotide sequence ID" value="NZ_JAGPXB010000005.1"/>
</dbReference>
<reference evidence="1 2" key="1">
    <citation type="submission" date="2021-04" db="EMBL/GenBank/DDBJ databases">
        <title>Description of novel Flavobacterium sp. F-328.</title>
        <authorList>
            <person name="Saticioglu I.B."/>
        </authorList>
    </citation>
    <scope>NUCLEOTIDE SEQUENCE [LARGE SCALE GENOMIC DNA]</scope>
    <source>
        <strain evidence="1 2">F-328</strain>
    </source>
</reference>
<protein>
    <submittedName>
        <fullName evidence="1">Uncharacterized protein</fullName>
    </submittedName>
</protein>
<organism evidence="1 2">
    <name type="scientific">Flavobacterium erciyesense</name>
    <dbReference type="NCBI Taxonomy" id="2825842"/>
    <lineage>
        <taxon>Bacteria</taxon>
        <taxon>Pseudomonadati</taxon>
        <taxon>Bacteroidota</taxon>
        <taxon>Flavobacteriia</taxon>
        <taxon>Flavobacteriales</taxon>
        <taxon>Flavobacteriaceae</taxon>
        <taxon>Flavobacterium</taxon>
    </lineage>
</organism>
<evidence type="ECO:0000313" key="1">
    <source>
        <dbReference type="EMBL" id="MBQ0908597.1"/>
    </source>
</evidence>